<reference evidence="8 9" key="1">
    <citation type="submission" date="2019-03" db="EMBL/GenBank/DDBJ databases">
        <title>Genomic Encyclopedia of Type Strains, Phase IV (KMG-IV): sequencing the most valuable type-strain genomes for metagenomic binning, comparative biology and taxonomic classification.</title>
        <authorList>
            <person name="Goeker M."/>
        </authorList>
    </citation>
    <scope>NUCLEOTIDE SEQUENCE [LARGE SCALE GENOMIC DNA]</scope>
    <source>
        <strain evidence="8 9">DSM 44684</strain>
    </source>
</reference>
<organism evidence="8 9">
    <name type="scientific">Nocardia alba</name>
    <dbReference type="NCBI Taxonomy" id="225051"/>
    <lineage>
        <taxon>Bacteria</taxon>
        <taxon>Bacillati</taxon>
        <taxon>Actinomycetota</taxon>
        <taxon>Actinomycetes</taxon>
        <taxon>Mycobacteriales</taxon>
        <taxon>Nocardiaceae</taxon>
        <taxon>Nocardia</taxon>
    </lineage>
</organism>
<name>A0A4V2P9J2_9NOCA</name>
<dbReference type="EC" id="1.7.1.17" evidence="6"/>
<evidence type="ECO:0000313" key="8">
    <source>
        <dbReference type="EMBL" id="TCJ89875.1"/>
    </source>
</evidence>
<evidence type="ECO:0000259" key="7">
    <source>
        <dbReference type="Pfam" id="PF02525"/>
    </source>
</evidence>
<keyword evidence="3 6" id="KW-0560">Oxidoreductase</keyword>
<dbReference type="GO" id="GO:0016655">
    <property type="term" value="F:oxidoreductase activity, acting on NAD(P)H, quinone or similar compound as acceptor"/>
    <property type="evidence" value="ECO:0007669"/>
    <property type="project" value="InterPro"/>
</dbReference>
<dbReference type="Gene3D" id="3.40.50.360">
    <property type="match status" value="1"/>
</dbReference>
<comment type="caution">
    <text evidence="8">The sequence shown here is derived from an EMBL/GenBank/DDBJ whole genome shotgun (WGS) entry which is preliminary data.</text>
</comment>
<dbReference type="EC" id="1.6.5.-" evidence="6"/>
<dbReference type="PANTHER" id="PTHR43741">
    <property type="entry name" value="FMN-DEPENDENT NADH-AZOREDUCTASE 1"/>
    <property type="match status" value="1"/>
</dbReference>
<comment type="cofactor">
    <cofactor evidence="6">
        <name>FMN</name>
        <dbReference type="ChEBI" id="CHEBI:58210"/>
    </cofactor>
    <text evidence="6">Binds 1 FMN per subunit.</text>
</comment>
<dbReference type="STRING" id="1210063.GCA_001612665_05745"/>
<protein>
    <recommendedName>
        <fullName evidence="6">FMN dependent NADH:quinone oxidoreductase</fullName>
        <ecNumber evidence="6">1.6.5.-</ecNumber>
    </recommendedName>
    <alternativeName>
        <fullName evidence="6">Azo-dye reductase</fullName>
    </alternativeName>
    <alternativeName>
        <fullName evidence="6">FMN-dependent NADH-azo compound oxidoreductase</fullName>
    </alternativeName>
    <alternativeName>
        <fullName evidence="6">FMN-dependent NADH-azoreductase</fullName>
        <ecNumber evidence="6">1.7.1.17</ecNumber>
    </alternativeName>
</protein>
<accession>A0A4V2P9J2</accession>
<feature type="binding site" evidence="6">
    <location>
        <begin position="15"/>
        <end position="17"/>
    </location>
    <ligand>
        <name>FMN</name>
        <dbReference type="ChEBI" id="CHEBI:58210"/>
    </ligand>
</feature>
<dbReference type="InterPro" id="IPR029039">
    <property type="entry name" value="Flavoprotein-like_sf"/>
</dbReference>
<comment type="function">
    <text evidence="6">Also exhibits azoreductase activity. Catalyzes the reductive cleavage of the azo bond in aromatic azo compounds to the corresponding amines.</text>
</comment>
<comment type="function">
    <text evidence="6">Quinone reductase that provides resistance to thiol-specific stress caused by electrophilic quinones.</text>
</comment>
<comment type="catalytic activity">
    <reaction evidence="5">
        <text>N,N-dimethyl-1,4-phenylenediamine + anthranilate + 2 NAD(+) = 2-(4-dimethylaminophenyl)diazenylbenzoate + 2 NADH + 2 H(+)</text>
        <dbReference type="Rhea" id="RHEA:55872"/>
        <dbReference type="ChEBI" id="CHEBI:15378"/>
        <dbReference type="ChEBI" id="CHEBI:15783"/>
        <dbReference type="ChEBI" id="CHEBI:16567"/>
        <dbReference type="ChEBI" id="CHEBI:57540"/>
        <dbReference type="ChEBI" id="CHEBI:57945"/>
        <dbReference type="ChEBI" id="CHEBI:71579"/>
        <dbReference type="EC" id="1.7.1.17"/>
    </reaction>
    <physiologicalReaction direction="right-to-left" evidence="5">
        <dbReference type="Rhea" id="RHEA:55874"/>
    </physiologicalReaction>
</comment>
<dbReference type="InterPro" id="IPR050104">
    <property type="entry name" value="FMN-dep_NADH:Q_OxRdtase_AzoR1"/>
</dbReference>
<dbReference type="GO" id="GO:0010181">
    <property type="term" value="F:FMN binding"/>
    <property type="evidence" value="ECO:0007669"/>
    <property type="project" value="UniProtKB-UniRule"/>
</dbReference>
<dbReference type="InterPro" id="IPR023048">
    <property type="entry name" value="NADH:quinone_OxRdtase_FMN_depd"/>
</dbReference>
<comment type="catalytic activity">
    <reaction evidence="6">
        <text>2 a quinone + NADH + H(+) = 2 a 1,4-benzosemiquinone + NAD(+)</text>
        <dbReference type="Rhea" id="RHEA:65952"/>
        <dbReference type="ChEBI" id="CHEBI:15378"/>
        <dbReference type="ChEBI" id="CHEBI:57540"/>
        <dbReference type="ChEBI" id="CHEBI:57945"/>
        <dbReference type="ChEBI" id="CHEBI:132124"/>
        <dbReference type="ChEBI" id="CHEBI:134225"/>
    </reaction>
</comment>
<evidence type="ECO:0000256" key="6">
    <source>
        <dbReference type="HAMAP-Rule" id="MF_01216"/>
    </source>
</evidence>
<evidence type="ECO:0000313" key="9">
    <source>
        <dbReference type="Proteomes" id="UP000294856"/>
    </source>
</evidence>
<dbReference type="SUPFAM" id="SSF52218">
    <property type="entry name" value="Flavoproteins"/>
    <property type="match status" value="1"/>
</dbReference>
<evidence type="ECO:0000256" key="2">
    <source>
        <dbReference type="ARBA" id="ARBA00022643"/>
    </source>
</evidence>
<dbReference type="EMBL" id="SMFR01000008">
    <property type="protein sequence ID" value="TCJ89875.1"/>
    <property type="molecule type" value="Genomic_DNA"/>
</dbReference>
<dbReference type="Pfam" id="PF02525">
    <property type="entry name" value="Flavodoxin_2"/>
    <property type="match status" value="1"/>
</dbReference>
<gene>
    <name evidence="6" type="primary">azoR</name>
    <name evidence="8" type="ORF">DFR71_6164</name>
</gene>
<keyword evidence="2 6" id="KW-0288">FMN</keyword>
<evidence type="ECO:0000256" key="5">
    <source>
        <dbReference type="ARBA" id="ARBA00048542"/>
    </source>
</evidence>
<keyword evidence="1 6" id="KW-0285">Flavoprotein</keyword>
<feature type="domain" description="Flavodoxin-like fold" evidence="7">
    <location>
        <begin position="3"/>
        <end position="194"/>
    </location>
</feature>
<dbReference type="GO" id="GO:0016652">
    <property type="term" value="F:oxidoreductase activity, acting on NAD(P)H as acceptor"/>
    <property type="evidence" value="ECO:0007669"/>
    <property type="project" value="UniProtKB-UniRule"/>
</dbReference>
<comment type="subunit">
    <text evidence="6">Homodimer.</text>
</comment>
<keyword evidence="4 6" id="KW-0520">NAD</keyword>
<sequence length="225" mass="24036">MTTLLRVDASASPVSVSRRVAAAFTEALEAHMPRLTILNRDLAGTPIPHLTWDAVSVLTGMNNDSDTAGEAEARALQDTLSSELLDADLLVLSAPMYNWAIPSNLKAWIDRVLVLGRTLPRDPLNKPLGGRHAVVALAYGGPGKLVDGDATFEFCESYLKTLLGTVLGYRVETIVVRNTLSTARSDTPETRAAWNSALAEAETAARTHAHSLAERLLTGAGPAVR</sequence>
<dbReference type="RefSeq" id="WP_084473169.1">
    <property type="nucleotide sequence ID" value="NZ_SMFR01000008.1"/>
</dbReference>
<dbReference type="InterPro" id="IPR003680">
    <property type="entry name" value="Flavodoxin_fold"/>
</dbReference>
<dbReference type="PANTHER" id="PTHR43741:SF4">
    <property type="entry name" value="FMN-DEPENDENT NADH:QUINONE OXIDOREDUCTASE"/>
    <property type="match status" value="1"/>
</dbReference>
<evidence type="ECO:0000256" key="1">
    <source>
        <dbReference type="ARBA" id="ARBA00022630"/>
    </source>
</evidence>
<evidence type="ECO:0000256" key="3">
    <source>
        <dbReference type="ARBA" id="ARBA00023002"/>
    </source>
</evidence>
<comment type="similarity">
    <text evidence="6">Belongs to the azoreductase type 1 family.</text>
</comment>
<feature type="binding site" evidence="6">
    <location>
        <position position="10"/>
    </location>
    <ligand>
        <name>FMN</name>
        <dbReference type="ChEBI" id="CHEBI:58210"/>
    </ligand>
</feature>
<proteinExistence type="inferred from homology"/>
<evidence type="ECO:0000256" key="4">
    <source>
        <dbReference type="ARBA" id="ARBA00023027"/>
    </source>
</evidence>
<dbReference type="OrthoDB" id="9805013at2"/>
<dbReference type="GO" id="GO:0009055">
    <property type="term" value="F:electron transfer activity"/>
    <property type="evidence" value="ECO:0007669"/>
    <property type="project" value="UniProtKB-UniRule"/>
</dbReference>
<dbReference type="Proteomes" id="UP000294856">
    <property type="component" value="Unassembled WGS sequence"/>
</dbReference>
<dbReference type="HAMAP" id="MF_01216">
    <property type="entry name" value="Azoreductase_type1"/>
    <property type="match status" value="1"/>
</dbReference>
<dbReference type="AlphaFoldDB" id="A0A4V2P9J2"/>
<comment type="caution">
    <text evidence="6">Lacks conserved residue(s) required for the propagation of feature annotation.</text>
</comment>
<keyword evidence="9" id="KW-1185">Reference proteome</keyword>